<dbReference type="Proteomes" id="UP001054252">
    <property type="component" value="Unassembled WGS sequence"/>
</dbReference>
<comment type="caution">
    <text evidence="1">The sequence shown here is derived from an EMBL/GenBank/DDBJ whole genome shotgun (WGS) entry which is preliminary data.</text>
</comment>
<organism evidence="1 2">
    <name type="scientific">Rubroshorea leprosula</name>
    <dbReference type="NCBI Taxonomy" id="152421"/>
    <lineage>
        <taxon>Eukaryota</taxon>
        <taxon>Viridiplantae</taxon>
        <taxon>Streptophyta</taxon>
        <taxon>Embryophyta</taxon>
        <taxon>Tracheophyta</taxon>
        <taxon>Spermatophyta</taxon>
        <taxon>Magnoliopsida</taxon>
        <taxon>eudicotyledons</taxon>
        <taxon>Gunneridae</taxon>
        <taxon>Pentapetalae</taxon>
        <taxon>rosids</taxon>
        <taxon>malvids</taxon>
        <taxon>Malvales</taxon>
        <taxon>Dipterocarpaceae</taxon>
        <taxon>Rubroshorea</taxon>
    </lineage>
</organism>
<accession>A0AAV5M003</accession>
<dbReference type="EMBL" id="BPVZ01000162">
    <property type="protein sequence ID" value="GKV42825.1"/>
    <property type="molecule type" value="Genomic_DNA"/>
</dbReference>
<protein>
    <submittedName>
        <fullName evidence="1">Uncharacterized protein</fullName>
    </submittedName>
</protein>
<dbReference type="AlphaFoldDB" id="A0AAV5M003"/>
<evidence type="ECO:0000313" key="2">
    <source>
        <dbReference type="Proteomes" id="UP001054252"/>
    </source>
</evidence>
<dbReference type="PANTHER" id="PTHR47583">
    <property type="entry name" value="ADENINE NUCLEOTIDE ALPHA HYDROLASES-LIKE SUPERFAMILY PROTEIN"/>
    <property type="match status" value="1"/>
</dbReference>
<reference evidence="1 2" key="1">
    <citation type="journal article" date="2021" name="Commun. Biol.">
        <title>The genome of Shorea leprosula (Dipterocarpaceae) highlights the ecological relevance of drought in aseasonal tropical rainforests.</title>
        <authorList>
            <person name="Ng K.K.S."/>
            <person name="Kobayashi M.J."/>
            <person name="Fawcett J.A."/>
            <person name="Hatakeyama M."/>
            <person name="Paape T."/>
            <person name="Ng C.H."/>
            <person name="Ang C.C."/>
            <person name="Tnah L.H."/>
            <person name="Lee C.T."/>
            <person name="Nishiyama T."/>
            <person name="Sese J."/>
            <person name="O'Brien M.J."/>
            <person name="Copetti D."/>
            <person name="Mohd Noor M.I."/>
            <person name="Ong R.C."/>
            <person name="Putra M."/>
            <person name="Sireger I.Z."/>
            <person name="Indrioko S."/>
            <person name="Kosugi Y."/>
            <person name="Izuno A."/>
            <person name="Isagi Y."/>
            <person name="Lee S.L."/>
            <person name="Shimizu K.K."/>
        </authorList>
    </citation>
    <scope>NUCLEOTIDE SEQUENCE [LARGE SCALE GENOMIC DNA]</scope>
    <source>
        <strain evidence="1">214</strain>
    </source>
</reference>
<evidence type="ECO:0000313" key="1">
    <source>
        <dbReference type="EMBL" id="GKV42825.1"/>
    </source>
</evidence>
<dbReference type="Gene3D" id="3.40.50.620">
    <property type="entry name" value="HUPs"/>
    <property type="match status" value="1"/>
</dbReference>
<keyword evidence="2" id="KW-1185">Reference proteome</keyword>
<proteinExistence type="predicted"/>
<name>A0AAV5M003_9ROSI</name>
<sequence length="118" mass="12973">MDTVKEDELYRYRVVKLPSLMPSILEAELEPELEGETGQRRRSRDILIAVDQGPKQQGAHDANHGLMERLAVEASQIAMVKCVARIVEGDAGKVICQEAERIKPAAVVVALWAPVAQA</sequence>
<gene>
    <name evidence="1" type="ORF">SLEP1_g50190</name>
</gene>
<dbReference type="PANTHER" id="PTHR47583:SF1">
    <property type="entry name" value="ADENINE NUCLEOTIDE ALPHA HYDROLASES-LIKE SUPERFAMILY PROTEIN"/>
    <property type="match status" value="1"/>
</dbReference>
<dbReference type="InterPro" id="IPR014729">
    <property type="entry name" value="Rossmann-like_a/b/a_fold"/>
</dbReference>